<dbReference type="EMBL" id="SLXO01000001">
    <property type="protein sequence ID" value="TCP38521.1"/>
    <property type="molecule type" value="Genomic_DNA"/>
</dbReference>
<dbReference type="Proteomes" id="UP000295399">
    <property type="component" value="Unassembled WGS sequence"/>
</dbReference>
<dbReference type="InterPro" id="IPR004027">
    <property type="entry name" value="SEC_C_motif"/>
</dbReference>
<dbReference type="AlphaFoldDB" id="A0A4R2PWJ1"/>
<dbReference type="PANTHER" id="PTHR33747">
    <property type="entry name" value="UPF0225 PROTEIN SCO1677"/>
    <property type="match status" value="1"/>
</dbReference>
<accession>A0A4R2PWJ1</accession>
<gene>
    <name evidence="1" type="ORF">EV659_101426</name>
</gene>
<dbReference type="PANTHER" id="PTHR33747:SF1">
    <property type="entry name" value="ADENYLATE CYCLASE-ASSOCIATED CAP C-TERMINAL DOMAIN-CONTAINING PROTEIN"/>
    <property type="match status" value="1"/>
</dbReference>
<keyword evidence="2" id="KW-1185">Reference proteome</keyword>
<reference evidence="1 2" key="1">
    <citation type="submission" date="2019-03" db="EMBL/GenBank/DDBJ databases">
        <title>Genomic Encyclopedia of Type Strains, Phase IV (KMG-IV): sequencing the most valuable type-strain genomes for metagenomic binning, comparative biology and taxonomic classification.</title>
        <authorList>
            <person name="Goeker M."/>
        </authorList>
    </citation>
    <scope>NUCLEOTIDE SEQUENCE [LARGE SCALE GENOMIC DNA]</scope>
    <source>
        <strain evidence="1 2">DSM 2132</strain>
    </source>
</reference>
<name>A0A4R2PWJ1_RHOSA</name>
<evidence type="ECO:0000313" key="1">
    <source>
        <dbReference type="EMBL" id="TCP38521.1"/>
    </source>
</evidence>
<evidence type="ECO:0000313" key="2">
    <source>
        <dbReference type="Proteomes" id="UP000295399"/>
    </source>
</evidence>
<protein>
    <submittedName>
        <fullName evidence="1">Preprotein translocase subunit SecA</fullName>
    </submittedName>
</protein>
<proteinExistence type="predicted"/>
<dbReference type="SUPFAM" id="SSF103642">
    <property type="entry name" value="Sec-C motif"/>
    <property type="match status" value="1"/>
</dbReference>
<dbReference type="Pfam" id="PF02810">
    <property type="entry name" value="SEC-C"/>
    <property type="match status" value="1"/>
</dbReference>
<sequence>MRMIDYVQSVIASVKPVENVASEVSEEEWALLSERVETLFARLTLGYQIALTASKKKDNKDLDMELEEFRLRAEVMWMNVRGERYQCHERQALEDILLPHSDVLVRLFGIDARALIDELDKILAKLSRGLMDLTVEFESFRADTLNRLDELAKNTGSTDIESLRDEVFKDPSLEARRERIGGELFGLDLYDVGKNTDIPKALLDELTWAPGEEEDFFAPGPFRGWPLRLWPTMKRPFIRLQGRTLCFDMFTLFDGFYRVIQRIVFRLEPDYRTNWNERQKTVSEELPFRYLSRLLPGAQIVRPVYYRWKSGDGPAQWHEADGLVIYDDHLIVVEVKAGAFTYTSPATDLPAHIASLENLARSPASQGNRFVDYFESASEVVIADSDHNEIGRLRRSTFRHVTICAVTLDPFTELAARAQHLKKIGVDIGKRPVWLLSVDDLRVYADLIGDPLTFLHFVEQRMTAAQSELVDLNDEMDHLGLYLKENNYAMYAAELVGGDTAKLQFDGYRTPIDDYYSAVIRGEPAGAPRQEKPVRIAEIIDFLNKSQKPGRSAVASFLLDAAGDHRETIAKLIDEQIKGNSKLGRPKPFSTYGDHAFTLWTWSPPVQRDSVFALRHTMAVVAAAHEERRLMLELEFDARGKVEDIHWSHVNLDGLSADERAEVEQAAIELRRQRVAAAKKDHKIGRNEPCPCGSGKKYKKCCLV</sequence>
<organism evidence="1 2">
    <name type="scientific">Rhodothalassium salexigens DSM 2132</name>
    <dbReference type="NCBI Taxonomy" id="1188247"/>
    <lineage>
        <taxon>Bacteria</taxon>
        <taxon>Pseudomonadati</taxon>
        <taxon>Pseudomonadota</taxon>
        <taxon>Alphaproteobacteria</taxon>
        <taxon>Rhodothalassiales</taxon>
        <taxon>Rhodothalassiaceae</taxon>
        <taxon>Rhodothalassium</taxon>
    </lineage>
</organism>
<comment type="caution">
    <text evidence="1">The sequence shown here is derived from an EMBL/GenBank/DDBJ whole genome shotgun (WGS) entry which is preliminary data.</text>
</comment>
<dbReference type="Gene3D" id="3.10.450.50">
    <property type="match status" value="1"/>
</dbReference>
<dbReference type="InParanoid" id="A0A4R2PWJ1"/>